<dbReference type="InterPro" id="IPR049484">
    <property type="entry name" value="Rv0078-like_C"/>
</dbReference>
<dbReference type="AlphaFoldDB" id="A0A916LE92"/>
<name>A0A916LE92_MYCTX</name>
<evidence type="ECO:0000259" key="1">
    <source>
        <dbReference type="Pfam" id="PF21351"/>
    </source>
</evidence>
<sequence length="55" mass="5968">MAAGVIQRVPLPPLSHLLLAALTESALQIADATDKDRTRVEVERAFMALLEGLRV</sequence>
<accession>A0A916LE92</accession>
<organism evidence="2 3">
    <name type="scientific">Mycobacterium tuberculosis</name>
    <dbReference type="NCBI Taxonomy" id="1773"/>
    <lineage>
        <taxon>Bacteria</taxon>
        <taxon>Bacillati</taxon>
        <taxon>Actinomycetota</taxon>
        <taxon>Actinomycetes</taxon>
        <taxon>Mycobacteriales</taxon>
        <taxon>Mycobacteriaceae</taxon>
        <taxon>Mycobacterium</taxon>
        <taxon>Mycobacterium tuberculosis complex</taxon>
    </lineage>
</organism>
<protein>
    <submittedName>
        <fullName evidence="2">Transcriptional regulator</fullName>
    </submittedName>
</protein>
<reference evidence="3" key="1">
    <citation type="submission" date="2015-03" db="EMBL/GenBank/DDBJ databases">
        <authorList>
            <consortium name="Pathogen Informatics"/>
        </authorList>
    </citation>
    <scope>NUCLEOTIDE SEQUENCE [LARGE SCALE GENOMIC DNA]</scope>
    <source>
        <strain evidence="3">N09902308</strain>
    </source>
</reference>
<evidence type="ECO:0000313" key="2">
    <source>
        <dbReference type="EMBL" id="COZ68853.1"/>
    </source>
</evidence>
<dbReference type="Proteomes" id="UP000039021">
    <property type="component" value="Unassembled WGS sequence"/>
</dbReference>
<comment type="caution">
    <text evidence="2">The sequence shown here is derived from an EMBL/GenBank/DDBJ whole genome shotgun (WGS) entry which is preliminary data.</text>
</comment>
<proteinExistence type="predicted"/>
<dbReference type="EMBL" id="CSBK01002299">
    <property type="protein sequence ID" value="COZ68853.1"/>
    <property type="molecule type" value="Genomic_DNA"/>
</dbReference>
<dbReference type="Pfam" id="PF21351">
    <property type="entry name" value="TetR_C_41"/>
    <property type="match status" value="1"/>
</dbReference>
<feature type="domain" description="Transcriptional regulator Rv0078-like C-terminal" evidence="1">
    <location>
        <begin position="1"/>
        <end position="53"/>
    </location>
</feature>
<evidence type="ECO:0000313" key="3">
    <source>
        <dbReference type="Proteomes" id="UP000039021"/>
    </source>
</evidence>
<gene>
    <name evidence="2" type="ORF">ERS007739_04025</name>
</gene>